<dbReference type="InterPro" id="IPR018060">
    <property type="entry name" value="HTH_AraC"/>
</dbReference>
<dbReference type="Proteomes" id="UP000436047">
    <property type="component" value="Unassembled WGS sequence"/>
</dbReference>
<dbReference type="InterPro" id="IPR009057">
    <property type="entry name" value="Homeodomain-like_sf"/>
</dbReference>
<gene>
    <name evidence="5" type="ORF">FYJ45_12730</name>
</gene>
<evidence type="ECO:0000256" key="3">
    <source>
        <dbReference type="ARBA" id="ARBA00023163"/>
    </source>
</evidence>
<dbReference type="PANTHER" id="PTHR43280">
    <property type="entry name" value="ARAC-FAMILY TRANSCRIPTIONAL REGULATOR"/>
    <property type="match status" value="1"/>
</dbReference>
<dbReference type="GO" id="GO:0003700">
    <property type="term" value="F:DNA-binding transcription factor activity"/>
    <property type="evidence" value="ECO:0007669"/>
    <property type="project" value="InterPro"/>
</dbReference>
<dbReference type="SUPFAM" id="SSF46689">
    <property type="entry name" value="Homeodomain-like"/>
    <property type="match status" value="1"/>
</dbReference>
<dbReference type="PROSITE" id="PS01124">
    <property type="entry name" value="HTH_ARAC_FAMILY_2"/>
    <property type="match status" value="1"/>
</dbReference>
<dbReference type="EMBL" id="VUMI01000018">
    <property type="protein sequence ID" value="MSS89134.1"/>
    <property type="molecule type" value="Genomic_DNA"/>
</dbReference>
<feature type="domain" description="HTH araC/xylS-type" evidence="4">
    <location>
        <begin position="1"/>
        <end position="85"/>
    </location>
</feature>
<keyword evidence="2" id="KW-0238">DNA-binding</keyword>
<evidence type="ECO:0000259" key="4">
    <source>
        <dbReference type="PROSITE" id="PS01124"/>
    </source>
</evidence>
<dbReference type="GO" id="GO:0043565">
    <property type="term" value="F:sequence-specific DNA binding"/>
    <property type="evidence" value="ECO:0007669"/>
    <property type="project" value="InterPro"/>
</dbReference>
<comment type="caution">
    <text evidence="5">The sequence shown here is derived from an EMBL/GenBank/DDBJ whole genome shotgun (WGS) entry which is preliminary data.</text>
</comment>
<keyword evidence="3" id="KW-0804">Transcription</keyword>
<protein>
    <submittedName>
        <fullName evidence="5">Helix-turn-helix transcriptional regulator</fullName>
    </submittedName>
</protein>
<dbReference type="Gene3D" id="1.10.10.60">
    <property type="entry name" value="Homeodomain-like"/>
    <property type="match status" value="2"/>
</dbReference>
<dbReference type="Pfam" id="PF12833">
    <property type="entry name" value="HTH_18"/>
    <property type="match status" value="1"/>
</dbReference>
<keyword evidence="6" id="KW-1185">Reference proteome</keyword>
<reference evidence="5 6" key="1">
    <citation type="submission" date="2019-08" db="EMBL/GenBank/DDBJ databases">
        <title>In-depth cultivation of the pig gut microbiome towards novel bacterial diversity and tailored functional studies.</title>
        <authorList>
            <person name="Wylensek D."/>
            <person name="Hitch T.C.A."/>
            <person name="Clavel T."/>
        </authorList>
    </citation>
    <scope>NUCLEOTIDE SEQUENCE [LARGE SCALE GENOMIC DNA]</scope>
    <source>
        <strain evidence="5 6">WCA-389-WT-23B</strain>
    </source>
</reference>
<evidence type="ECO:0000313" key="6">
    <source>
        <dbReference type="Proteomes" id="UP000436047"/>
    </source>
</evidence>
<sequence length="95" mass="11194">MTLTECAEQLNYHPSYIWKILKAERNMTFTDLVNLEKLETAKELLLNTELSIAEISEQLSYANTQNFIRFFSKYVDSTPGKYRKEHKGQEDKSRL</sequence>
<dbReference type="PANTHER" id="PTHR43280:SF28">
    <property type="entry name" value="HTH-TYPE TRANSCRIPTIONAL ACTIVATOR RHAS"/>
    <property type="match status" value="1"/>
</dbReference>
<name>A0A6N7WHF4_9FIRM</name>
<keyword evidence="1" id="KW-0805">Transcription regulation</keyword>
<proteinExistence type="predicted"/>
<organism evidence="5 6">
    <name type="scientific">Eisenbergiella porci</name>
    <dbReference type="NCBI Taxonomy" id="2652274"/>
    <lineage>
        <taxon>Bacteria</taxon>
        <taxon>Bacillati</taxon>
        <taxon>Bacillota</taxon>
        <taxon>Clostridia</taxon>
        <taxon>Lachnospirales</taxon>
        <taxon>Lachnospiraceae</taxon>
        <taxon>Eisenbergiella</taxon>
    </lineage>
</organism>
<dbReference type="AlphaFoldDB" id="A0A6N7WHF4"/>
<evidence type="ECO:0000313" key="5">
    <source>
        <dbReference type="EMBL" id="MSS89134.1"/>
    </source>
</evidence>
<dbReference type="SMART" id="SM00342">
    <property type="entry name" value="HTH_ARAC"/>
    <property type="match status" value="1"/>
</dbReference>
<evidence type="ECO:0000256" key="1">
    <source>
        <dbReference type="ARBA" id="ARBA00023015"/>
    </source>
</evidence>
<accession>A0A6N7WHF4</accession>
<evidence type="ECO:0000256" key="2">
    <source>
        <dbReference type="ARBA" id="ARBA00023125"/>
    </source>
</evidence>